<accession>A0A367J673</accession>
<dbReference type="Proteomes" id="UP000253551">
    <property type="component" value="Unassembled WGS sequence"/>
</dbReference>
<dbReference type="EMBL" id="PJQM01004183">
    <property type="protein sequence ID" value="RCH85395.1"/>
    <property type="molecule type" value="Genomic_DNA"/>
</dbReference>
<reference evidence="1 2" key="1">
    <citation type="journal article" date="2018" name="G3 (Bethesda)">
        <title>Phylogenetic and Phylogenomic Definition of Rhizopus Species.</title>
        <authorList>
            <person name="Gryganskyi A.P."/>
            <person name="Golan J."/>
            <person name="Dolatabadi S."/>
            <person name="Mondo S."/>
            <person name="Robb S."/>
            <person name="Idnurm A."/>
            <person name="Muszewska A."/>
            <person name="Steczkiewicz K."/>
            <person name="Masonjones S."/>
            <person name="Liao H.L."/>
            <person name="Gajdeczka M.T."/>
            <person name="Anike F."/>
            <person name="Vuek A."/>
            <person name="Anishchenko I.M."/>
            <person name="Voigt K."/>
            <person name="de Hoog G.S."/>
            <person name="Smith M.E."/>
            <person name="Heitman J."/>
            <person name="Vilgalys R."/>
            <person name="Stajich J.E."/>
        </authorList>
    </citation>
    <scope>NUCLEOTIDE SEQUENCE [LARGE SCALE GENOMIC DNA]</scope>
    <source>
        <strain evidence="1 2">LSU 92-RS-03</strain>
    </source>
</reference>
<protein>
    <submittedName>
        <fullName evidence="1">Uncharacterized protein</fullName>
    </submittedName>
</protein>
<keyword evidence="2" id="KW-1185">Reference proteome</keyword>
<name>A0A367J673_RHIST</name>
<proteinExistence type="predicted"/>
<dbReference type="AlphaFoldDB" id="A0A367J673"/>
<sequence>MTSFSLFIHQNPQVDDRTDMSKVGYQEKNFLRPLDSLIWLVAVFSALPLARPDTINTRFKTTSSSAVFVANNQKEYTYNSRSLNQYYKLHGKNNWDFHHKNMLTKASHQ</sequence>
<organism evidence="1 2">
    <name type="scientific">Rhizopus stolonifer</name>
    <name type="common">Rhizopus nigricans</name>
    <dbReference type="NCBI Taxonomy" id="4846"/>
    <lineage>
        <taxon>Eukaryota</taxon>
        <taxon>Fungi</taxon>
        <taxon>Fungi incertae sedis</taxon>
        <taxon>Mucoromycota</taxon>
        <taxon>Mucoromycotina</taxon>
        <taxon>Mucoromycetes</taxon>
        <taxon>Mucorales</taxon>
        <taxon>Mucorineae</taxon>
        <taxon>Rhizopodaceae</taxon>
        <taxon>Rhizopus</taxon>
    </lineage>
</organism>
<evidence type="ECO:0000313" key="2">
    <source>
        <dbReference type="Proteomes" id="UP000253551"/>
    </source>
</evidence>
<comment type="caution">
    <text evidence="1">The sequence shown here is derived from an EMBL/GenBank/DDBJ whole genome shotgun (WGS) entry which is preliminary data.</text>
</comment>
<evidence type="ECO:0000313" key="1">
    <source>
        <dbReference type="EMBL" id="RCH85395.1"/>
    </source>
</evidence>
<gene>
    <name evidence="1" type="ORF">CU098_008162</name>
</gene>